<feature type="transmembrane region" description="Helical" evidence="2">
    <location>
        <begin position="80"/>
        <end position="99"/>
    </location>
</feature>
<feature type="region of interest" description="Disordered" evidence="1">
    <location>
        <begin position="421"/>
        <end position="451"/>
    </location>
</feature>
<keyword evidence="2" id="KW-0812">Transmembrane</keyword>
<proteinExistence type="predicted"/>
<feature type="compositionally biased region" description="Polar residues" evidence="1">
    <location>
        <begin position="431"/>
        <end position="451"/>
    </location>
</feature>
<evidence type="ECO:0000313" key="4">
    <source>
        <dbReference type="Proteomes" id="UP001280581"/>
    </source>
</evidence>
<protein>
    <submittedName>
        <fullName evidence="3">Uncharacterized protein</fullName>
    </submittedName>
</protein>
<dbReference type="EMBL" id="WVTA01000014">
    <property type="protein sequence ID" value="KAK3202207.1"/>
    <property type="molecule type" value="Genomic_DNA"/>
</dbReference>
<gene>
    <name evidence="3" type="ORF">GRF29_161g515046</name>
</gene>
<evidence type="ECO:0000256" key="1">
    <source>
        <dbReference type="SAM" id="MobiDB-lite"/>
    </source>
</evidence>
<feature type="transmembrane region" description="Helical" evidence="2">
    <location>
        <begin position="207"/>
        <end position="226"/>
    </location>
</feature>
<keyword evidence="4" id="KW-1185">Reference proteome</keyword>
<dbReference type="PANTHER" id="PTHR42032">
    <property type="entry name" value="YALI0E30679P"/>
    <property type="match status" value="1"/>
</dbReference>
<organism evidence="3 4">
    <name type="scientific">Pseudopithomyces chartarum</name>
    <dbReference type="NCBI Taxonomy" id="1892770"/>
    <lineage>
        <taxon>Eukaryota</taxon>
        <taxon>Fungi</taxon>
        <taxon>Dikarya</taxon>
        <taxon>Ascomycota</taxon>
        <taxon>Pezizomycotina</taxon>
        <taxon>Dothideomycetes</taxon>
        <taxon>Pleosporomycetidae</taxon>
        <taxon>Pleosporales</taxon>
        <taxon>Massarineae</taxon>
        <taxon>Didymosphaeriaceae</taxon>
        <taxon>Pseudopithomyces</taxon>
    </lineage>
</organism>
<dbReference type="AlphaFoldDB" id="A0AAN6RD58"/>
<feature type="transmembrane region" description="Helical" evidence="2">
    <location>
        <begin position="105"/>
        <end position="123"/>
    </location>
</feature>
<reference evidence="3 4" key="1">
    <citation type="submission" date="2021-02" db="EMBL/GenBank/DDBJ databases">
        <title>Genome assembly of Pseudopithomyces chartarum.</title>
        <authorList>
            <person name="Jauregui R."/>
            <person name="Singh J."/>
            <person name="Voisey C."/>
        </authorList>
    </citation>
    <scope>NUCLEOTIDE SEQUENCE [LARGE SCALE GENOMIC DNA]</scope>
    <source>
        <strain evidence="3 4">AGR01</strain>
    </source>
</reference>
<evidence type="ECO:0000256" key="2">
    <source>
        <dbReference type="SAM" id="Phobius"/>
    </source>
</evidence>
<accession>A0AAN6RD58</accession>
<feature type="compositionally biased region" description="Polar residues" evidence="1">
    <location>
        <begin position="44"/>
        <end position="58"/>
    </location>
</feature>
<keyword evidence="2" id="KW-0472">Membrane</keyword>
<feature type="region of interest" description="Disordered" evidence="1">
    <location>
        <begin position="177"/>
        <end position="197"/>
    </location>
</feature>
<comment type="caution">
    <text evidence="3">The sequence shown here is derived from an EMBL/GenBank/DDBJ whole genome shotgun (WGS) entry which is preliminary data.</text>
</comment>
<feature type="compositionally biased region" description="Basic and acidic residues" evidence="1">
    <location>
        <begin position="181"/>
        <end position="197"/>
    </location>
</feature>
<dbReference type="PANTHER" id="PTHR42032:SF1">
    <property type="entry name" value="YALI0E30679P"/>
    <property type="match status" value="1"/>
</dbReference>
<sequence>MAEAPAESSLGSQIHPLLRQRMLNRAATFSEGAHTPQTPRRRSSLQSLYSDTRQSFRSSTDDLLRPLGNNDMTTTDETTLWHSAPLAFAIVPAFAGLLFQNGGAVVTDILLLAFGSMFLNWCVRTPWEWYHAAQQTQYADYDGPEPNDTIPEEDEGNENVLGAEGEALPSAEVEATAVGKDATDVEDARQTGAQDDARRELRRNEMLALFTCFVGPLIGAYLLHAIRSQLTRPAEGLVSNYNLTIFVMGAELRPIHHVIKMRQARLLHLQRIVRSESKPEYRRADIQDISTRLADLEARASESPQNTDIETLKVGASVRQSIQPQLDALNRAVRRYEKRQAAQSIQSEARFQELDSRLRDALALAAAAARTGQRPGIVSTLLTWIANMFAYGIQTTWAVATYPYRTTAAVADRISNYITGADRQPRKKTKSQNNNGSLSISTSRLQSKTGR</sequence>
<keyword evidence="2" id="KW-1133">Transmembrane helix</keyword>
<evidence type="ECO:0000313" key="3">
    <source>
        <dbReference type="EMBL" id="KAK3202207.1"/>
    </source>
</evidence>
<name>A0AAN6RD58_9PLEO</name>
<feature type="region of interest" description="Disordered" evidence="1">
    <location>
        <begin position="30"/>
        <end position="70"/>
    </location>
</feature>
<dbReference type="Proteomes" id="UP001280581">
    <property type="component" value="Unassembled WGS sequence"/>
</dbReference>